<dbReference type="SUPFAM" id="SSF140459">
    <property type="entry name" value="PE/PPE dimer-like"/>
    <property type="match status" value="1"/>
</dbReference>
<dbReference type="Pfam" id="PF00934">
    <property type="entry name" value="PE"/>
    <property type="match status" value="1"/>
</dbReference>
<dbReference type="Gene3D" id="1.10.287.850">
    <property type="entry name" value="HP0062-like domain"/>
    <property type="match status" value="1"/>
</dbReference>
<dbReference type="InterPro" id="IPR000084">
    <property type="entry name" value="PE-PGRS_N"/>
</dbReference>
<protein>
    <submittedName>
        <fullName evidence="1">PE family protein</fullName>
    </submittedName>
</protein>
<accession>A0A7I7MMQ5</accession>
<keyword evidence="2" id="KW-1185">Reference proteome</keyword>
<dbReference type="Proteomes" id="UP000467236">
    <property type="component" value="Chromosome"/>
</dbReference>
<dbReference type="EMBL" id="AP022575">
    <property type="protein sequence ID" value="BBX73485.1"/>
    <property type="molecule type" value="Genomic_DNA"/>
</dbReference>
<proteinExistence type="predicted"/>
<dbReference type="AlphaFoldDB" id="A0A7I7MMQ5"/>
<dbReference type="KEGG" id="mshj:MSHI_13910"/>
<reference evidence="1 2" key="1">
    <citation type="journal article" date="2019" name="Emerg. Microbes Infect.">
        <title>Comprehensive subspecies identification of 175 nontuberculous mycobacteria species based on 7547 genomic profiles.</title>
        <authorList>
            <person name="Matsumoto Y."/>
            <person name="Kinjo T."/>
            <person name="Motooka D."/>
            <person name="Nabeya D."/>
            <person name="Jung N."/>
            <person name="Uechi K."/>
            <person name="Horii T."/>
            <person name="Iida T."/>
            <person name="Fujita J."/>
            <person name="Nakamura S."/>
        </authorList>
    </citation>
    <scope>NUCLEOTIDE SEQUENCE [LARGE SCALE GENOMIC DNA]</scope>
    <source>
        <strain evidence="1 2">JCM 14233</strain>
    </source>
</reference>
<name>A0A7I7MMQ5_9MYCO</name>
<gene>
    <name evidence="1" type="primary">PE19_2</name>
    <name evidence="1" type="ORF">MSHI_13910</name>
</gene>
<sequence>MSLVTTQPAALATAPGQLPRVGAATAAQNAAAPATTGLAAAATDDVSVLTATQFGTQGARYQTVGAQAMAIHEPFVAILGAGAGSYAATEAANAVS</sequence>
<evidence type="ECO:0000313" key="1">
    <source>
        <dbReference type="EMBL" id="BBX73485.1"/>
    </source>
</evidence>
<evidence type="ECO:0000313" key="2">
    <source>
        <dbReference type="Proteomes" id="UP000467236"/>
    </source>
</evidence>
<organism evidence="1 2">
    <name type="scientific">Mycobacterium shinjukuense</name>
    <dbReference type="NCBI Taxonomy" id="398694"/>
    <lineage>
        <taxon>Bacteria</taxon>
        <taxon>Bacillati</taxon>
        <taxon>Actinomycetota</taxon>
        <taxon>Actinomycetes</taxon>
        <taxon>Mycobacteriales</taxon>
        <taxon>Mycobacteriaceae</taxon>
        <taxon>Mycobacterium</taxon>
    </lineage>
</organism>
<dbReference type="OrthoDB" id="4753494at2"/>
<dbReference type="InterPro" id="IPR038332">
    <property type="entry name" value="PPE_sf"/>
</dbReference>
<dbReference type="RefSeq" id="WP_083051452.1">
    <property type="nucleotide sequence ID" value="NZ_AP022575.1"/>
</dbReference>